<dbReference type="InterPro" id="IPR036995">
    <property type="entry name" value="MPG_sf"/>
</dbReference>
<dbReference type="PANTHER" id="PTHR10429">
    <property type="entry name" value="DNA-3-METHYLADENINE GLYCOSYLASE"/>
    <property type="match status" value="1"/>
</dbReference>
<accession>A0A0G1X7U7</accession>
<dbReference type="EMBL" id="LCPB01000002">
    <property type="protein sequence ID" value="KKU90445.1"/>
    <property type="molecule type" value="Genomic_DNA"/>
</dbReference>
<dbReference type="GO" id="GO:0003677">
    <property type="term" value="F:DNA binding"/>
    <property type="evidence" value="ECO:0007669"/>
    <property type="project" value="InterPro"/>
</dbReference>
<evidence type="ECO:0000256" key="2">
    <source>
        <dbReference type="ARBA" id="ARBA00022763"/>
    </source>
</evidence>
<dbReference type="Pfam" id="PF02245">
    <property type="entry name" value="Pur_DNA_glyco"/>
    <property type="match status" value="1"/>
</dbReference>
<keyword evidence="2 5" id="KW-0227">DNA damage</keyword>
<evidence type="ECO:0000313" key="7">
    <source>
        <dbReference type="Proteomes" id="UP000033882"/>
    </source>
</evidence>
<name>A0A0G1X7U7_9BACT</name>
<evidence type="ECO:0000256" key="4">
    <source>
        <dbReference type="ARBA" id="ARBA00023204"/>
    </source>
</evidence>
<evidence type="ECO:0000256" key="1">
    <source>
        <dbReference type="ARBA" id="ARBA00009232"/>
    </source>
</evidence>
<dbReference type="EC" id="3.2.2.-" evidence="5"/>
<evidence type="ECO:0000313" key="6">
    <source>
        <dbReference type="EMBL" id="KKU90445.1"/>
    </source>
</evidence>
<evidence type="ECO:0000256" key="3">
    <source>
        <dbReference type="ARBA" id="ARBA00022801"/>
    </source>
</evidence>
<dbReference type="InterPro" id="IPR003180">
    <property type="entry name" value="MPG"/>
</dbReference>
<gene>
    <name evidence="6" type="ORF">UY19_C0002G0018</name>
</gene>
<dbReference type="InterPro" id="IPR011034">
    <property type="entry name" value="Formyl_transferase-like_C_sf"/>
</dbReference>
<protein>
    <recommendedName>
        <fullName evidence="5">Putative 3-methyladenine DNA glycosylase</fullName>
        <ecNumber evidence="5">3.2.2.-</ecNumber>
    </recommendedName>
</protein>
<dbReference type="AlphaFoldDB" id="A0A0G1X7U7"/>
<sequence length="204" mass="23166">MHRPIPHEFFDREALIVAQDLLGKFLVREYNDHAWSLMVTEVETYDGPEDRLSPAYGGRKDHNETLFAKAGSVHISQRVNKETLTNYFTATEAIDSARPILHIVTGPKDYPAAILIRSALVMLPTGEIEHIQGPAELTRFLKIGKEFDGTHATKESGLWFEDRDVSIPAEHIIKRKRIGAEHAEEWSDLEYNFSIIISQNKSLT</sequence>
<proteinExistence type="inferred from homology"/>
<reference evidence="6 7" key="1">
    <citation type="journal article" date="2015" name="Nature">
        <title>rRNA introns, odd ribosomes, and small enigmatic genomes across a large radiation of phyla.</title>
        <authorList>
            <person name="Brown C.T."/>
            <person name="Hug L.A."/>
            <person name="Thomas B.C."/>
            <person name="Sharon I."/>
            <person name="Castelle C.J."/>
            <person name="Singh A."/>
            <person name="Wilkins M.J."/>
            <person name="Williams K.H."/>
            <person name="Banfield J.F."/>
        </authorList>
    </citation>
    <scope>NUCLEOTIDE SEQUENCE [LARGE SCALE GENOMIC DNA]</scope>
</reference>
<dbReference type="Gene3D" id="3.10.300.10">
    <property type="entry name" value="Methylpurine-DNA glycosylase (MPG)"/>
    <property type="match status" value="1"/>
</dbReference>
<keyword evidence="4 5" id="KW-0234">DNA repair</keyword>
<dbReference type="GO" id="GO:0003905">
    <property type="term" value="F:alkylbase DNA N-glycosylase activity"/>
    <property type="evidence" value="ECO:0007669"/>
    <property type="project" value="InterPro"/>
</dbReference>
<dbReference type="GO" id="GO:0006284">
    <property type="term" value="P:base-excision repair"/>
    <property type="evidence" value="ECO:0007669"/>
    <property type="project" value="InterPro"/>
</dbReference>
<dbReference type="SUPFAM" id="SSF50486">
    <property type="entry name" value="FMT C-terminal domain-like"/>
    <property type="match status" value="1"/>
</dbReference>
<keyword evidence="3 5" id="KW-0378">Hydrolase</keyword>
<dbReference type="PANTHER" id="PTHR10429:SF0">
    <property type="entry name" value="DNA-3-METHYLADENINE GLYCOSYLASE"/>
    <property type="match status" value="1"/>
</dbReference>
<comment type="caution">
    <text evidence="6">The sequence shown here is derived from an EMBL/GenBank/DDBJ whole genome shotgun (WGS) entry which is preliminary data.</text>
</comment>
<comment type="similarity">
    <text evidence="1 5">Belongs to the DNA glycosylase MPG family.</text>
</comment>
<dbReference type="Proteomes" id="UP000033882">
    <property type="component" value="Unassembled WGS sequence"/>
</dbReference>
<dbReference type="HAMAP" id="MF_00527">
    <property type="entry name" value="3MGH"/>
    <property type="match status" value="1"/>
</dbReference>
<organism evidence="6 7">
    <name type="scientific">Candidatus Wolfebacteria bacterium GW2011_GWA2_47_9b</name>
    <dbReference type="NCBI Taxonomy" id="1619005"/>
    <lineage>
        <taxon>Bacteria</taxon>
        <taxon>Candidatus Wolfeibacteriota</taxon>
    </lineage>
</organism>
<evidence type="ECO:0000256" key="5">
    <source>
        <dbReference type="HAMAP-Rule" id="MF_00527"/>
    </source>
</evidence>